<dbReference type="InterPro" id="IPR048051">
    <property type="entry name" value="BapA-like_prefix-like"/>
</dbReference>
<reference evidence="5 6" key="2">
    <citation type="journal article" date="2013" name="Genome Announc.">
        <title>Genome of the Root-Associated Plant Growth-Promoting Bacterium Variovorax paradoxus Strain EPS.</title>
        <authorList>
            <person name="Han J.I."/>
            <person name="Spain J.C."/>
            <person name="Leadbetter J.R."/>
            <person name="Ovchinnikova G."/>
            <person name="Goodwin L.A."/>
            <person name="Han C.S."/>
            <person name="Woyke T."/>
            <person name="Davenport K.W."/>
            <person name="Orwin P.M."/>
        </authorList>
    </citation>
    <scope>NUCLEOTIDE SEQUENCE [LARGE SCALE GENOMIC DNA]</scope>
    <source>
        <strain evidence="5 6">EPS</strain>
    </source>
</reference>
<evidence type="ECO:0000259" key="4">
    <source>
        <dbReference type="Pfam" id="PF22783"/>
    </source>
</evidence>
<dbReference type="Gene3D" id="2.130.10.130">
    <property type="entry name" value="Integrin alpha, N-terminal"/>
    <property type="match status" value="3"/>
</dbReference>
<feature type="domain" description="Bacterial Ig-like" evidence="3">
    <location>
        <begin position="1022"/>
        <end position="1111"/>
    </location>
</feature>
<dbReference type="PANTHER" id="PTHR34677">
    <property type="match status" value="1"/>
</dbReference>
<feature type="domain" description="Bacterial Ig" evidence="2">
    <location>
        <begin position="245"/>
        <end position="313"/>
    </location>
</feature>
<dbReference type="InterPro" id="IPR028994">
    <property type="entry name" value="Integrin_alpha_N"/>
</dbReference>
<feature type="compositionally biased region" description="Polar residues" evidence="1">
    <location>
        <begin position="1307"/>
        <end position="1318"/>
    </location>
</feature>
<dbReference type="eggNOG" id="COG3170">
    <property type="taxonomic scope" value="Bacteria"/>
</dbReference>
<feature type="domain" description="Bacterial Ig-like" evidence="3">
    <location>
        <begin position="921"/>
        <end position="1009"/>
    </location>
</feature>
<feature type="domain" description="Bacterial Ig-like" evidence="3">
    <location>
        <begin position="416"/>
        <end position="505"/>
    </location>
</feature>
<feature type="domain" description="Bacterial Ig-like" evidence="3">
    <location>
        <begin position="1426"/>
        <end position="1513"/>
    </location>
</feature>
<reference evidence="6" key="1">
    <citation type="submission" date="2010-12" db="EMBL/GenBank/DDBJ databases">
        <title>Complete sequence of Variovorax paradoxus EPS.</title>
        <authorList>
            <consortium name="US DOE Joint Genome Institute"/>
            <person name="Lucas S."/>
            <person name="Copeland A."/>
            <person name="Lapidus A."/>
            <person name="Cheng J.-F."/>
            <person name="Goodwin L."/>
            <person name="Pitluck S."/>
            <person name="Teshima H."/>
            <person name="Detter J.C."/>
            <person name="Han C."/>
            <person name="Tapia R."/>
            <person name="Land M."/>
            <person name="Hauser L."/>
            <person name="Kyrpides N."/>
            <person name="Ivanova N."/>
            <person name="Ovchinnikova G."/>
            <person name="Orwin P."/>
            <person name="Han J.-I.G."/>
            <person name="Woyke T."/>
        </authorList>
    </citation>
    <scope>NUCLEOTIDE SEQUENCE [LARGE SCALE GENOMIC DNA]</scope>
    <source>
        <strain evidence="6">EPS</strain>
    </source>
</reference>
<evidence type="ECO:0000259" key="3">
    <source>
        <dbReference type="Pfam" id="PF19078"/>
    </source>
</evidence>
<dbReference type="KEGG" id="vpe:Varpa_5040"/>
<dbReference type="InterPro" id="IPR041498">
    <property type="entry name" value="Big_6"/>
</dbReference>
<dbReference type="HOGENOM" id="CLU_000735_0_0_4"/>
<dbReference type="Pfam" id="PF00353">
    <property type="entry name" value="HemolysinCabind"/>
    <property type="match status" value="1"/>
</dbReference>
<feature type="domain" description="Bacterial Ig-like" evidence="3">
    <location>
        <begin position="1123"/>
        <end position="1212"/>
    </location>
</feature>
<protein>
    <submittedName>
        <fullName evidence="5">FG-GAP repeat protein</fullName>
    </submittedName>
</protein>
<evidence type="ECO:0000313" key="6">
    <source>
        <dbReference type="Proteomes" id="UP000008917"/>
    </source>
</evidence>
<dbReference type="Proteomes" id="UP000008917">
    <property type="component" value="Chromosome"/>
</dbReference>
<feature type="domain" description="Bacterial Ig-like" evidence="3">
    <location>
        <begin position="719"/>
        <end position="807"/>
    </location>
</feature>
<dbReference type="Gene3D" id="2.60.40.10">
    <property type="entry name" value="Immunoglobulins"/>
    <property type="match status" value="3"/>
</dbReference>
<evidence type="ECO:0000259" key="2">
    <source>
        <dbReference type="Pfam" id="PF17936"/>
    </source>
</evidence>
<dbReference type="STRING" id="595537.Varpa_5040"/>
<organism evidence="5 6">
    <name type="scientific">Variovorax paradoxus (strain EPS)</name>
    <dbReference type="NCBI Taxonomy" id="595537"/>
    <lineage>
        <taxon>Bacteria</taxon>
        <taxon>Pseudomonadati</taxon>
        <taxon>Pseudomonadota</taxon>
        <taxon>Betaproteobacteria</taxon>
        <taxon>Burkholderiales</taxon>
        <taxon>Comamonadaceae</taxon>
        <taxon>Variovorax</taxon>
    </lineage>
</organism>
<feature type="region of interest" description="Disordered" evidence="1">
    <location>
        <begin position="1302"/>
        <end position="1327"/>
    </location>
</feature>
<proteinExistence type="predicted"/>
<dbReference type="eggNOG" id="COG3897">
    <property type="taxonomic scope" value="Bacteria"/>
</dbReference>
<feature type="domain" description="Bacterial Ig-like" evidence="3">
    <location>
        <begin position="517"/>
        <end position="606"/>
    </location>
</feature>
<dbReference type="EMBL" id="CP002417">
    <property type="protein sequence ID" value="ADU39200.1"/>
    <property type="molecule type" value="Genomic_DNA"/>
</dbReference>
<dbReference type="Pfam" id="PF22783">
    <property type="entry name" value="BapA_N"/>
    <property type="match status" value="1"/>
</dbReference>
<dbReference type="GO" id="GO:0005509">
    <property type="term" value="F:calcium ion binding"/>
    <property type="evidence" value="ECO:0007669"/>
    <property type="project" value="InterPro"/>
</dbReference>
<dbReference type="Pfam" id="PF17936">
    <property type="entry name" value="Big_6"/>
    <property type="match status" value="2"/>
</dbReference>
<dbReference type="InterPro" id="IPR044048">
    <property type="entry name" value="Big_12"/>
</dbReference>
<dbReference type="InterPro" id="IPR001343">
    <property type="entry name" value="Hemolysn_Ca-bd"/>
</dbReference>
<dbReference type="eggNOG" id="COG3209">
    <property type="taxonomic scope" value="Bacteria"/>
</dbReference>
<feature type="domain" description="Bacterial Ig-like" evidence="3">
    <location>
        <begin position="1325"/>
        <end position="1413"/>
    </location>
</feature>
<dbReference type="SUPFAM" id="SSF69318">
    <property type="entry name" value="Integrin alpha N-terminal domain"/>
    <property type="match status" value="1"/>
</dbReference>
<dbReference type="OrthoDB" id="8863471at2"/>
<dbReference type="InterPro" id="IPR013783">
    <property type="entry name" value="Ig-like_fold"/>
</dbReference>
<feature type="domain" description="Bacterial Ig-like" evidence="3">
    <location>
        <begin position="1224"/>
        <end position="1313"/>
    </location>
</feature>
<gene>
    <name evidence="5" type="ordered locus">Varpa_5040</name>
</gene>
<feature type="domain" description="Bacterial Ig-like" evidence="3">
    <location>
        <begin position="820"/>
        <end position="908"/>
    </location>
</feature>
<feature type="domain" description="Bacterial Ig" evidence="2">
    <location>
        <begin position="155"/>
        <end position="232"/>
    </location>
</feature>
<feature type="domain" description="Bacterial Ig-like" evidence="3">
    <location>
        <begin position="314"/>
        <end position="403"/>
    </location>
</feature>
<evidence type="ECO:0000313" key="5">
    <source>
        <dbReference type="EMBL" id="ADU39200.1"/>
    </source>
</evidence>
<dbReference type="eggNOG" id="COG2931">
    <property type="taxonomic scope" value="Bacteria"/>
</dbReference>
<name>E6V361_VARPE</name>
<accession>E6V361</accession>
<dbReference type="Pfam" id="PF19078">
    <property type="entry name" value="Big_12"/>
    <property type="match status" value="13"/>
</dbReference>
<dbReference type="PANTHER" id="PTHR34677:SF3">
    <property type="entry name" value="BACTERIAL IG-LIKE DOMAIN-CONTAINING PROTEIN"/>
    <property type="match status" value="1"/>
</dbReference>
<feature type="domain" description="Biofilm-associated protein BapA-like prefix-like" evidence="4">
    <location>
        <begin position="1"/>
        <end position="126"/>
    </location>
</feature>
<feature type="domain" description="Bacterial Ig-like" evidence="3">
    <location>
        <begin position="618"/>
        <end position="706"/>
    </location>
</feature>
<dbReference type="RefSeq" id="WP_013543408.1">
    <property type="nucleotide sequence ID" value="NC_014931.1"/>
</dbReference>
<sequence>MSEIVITTKTTAISVNAQSSEIRLTEASVVQFASASTKIKEMKRVGDDLLVTDVGNKVVVIRDFFKSFNGLKSDLVLRDSNEEGQQQLVLVKLTEGPADLVATYTPIDSIEPLLIHEGTDLSVLFWALGGGLALSGLAGSGGGDGGGPYILDLVAPAAPTVAPTNGRTITGTAEPGSTVIVTVGDEVIGEVVVGPDGNFEIKPKNPPGDGSVITVVAKDPDGNTSPPTTATVDGVPPIAPTVDPTNGGTITGIGESGGRVVARVGDKVIGVAVVDPEGKFTIKPTIPLGDGTVITVVAEDTAGNISPPTTATVDAMAPSVTITNDISAAGDVTFTFTFSEVVDGFGIDDVVLSAGTKGAFNQKSPTEFTLVVKPPVGQGGVITVDVPAGAAKDKAGNDSLAAKQASQLFDKTAPGAPSVAITDDTAGTATGDVTFTFTFSEPVTGFEAGDVAISAGTKGTFTRVSESVYTLVVTPPATGGGVITVDVPAGAAKDLGGNDNLAAKQASQAYDKTGAGAPSVAITDDTAGAATGDVTFTFTFSEPVTGFEAGDVAISAGTKGAFTRVSESVYTLVVTPPATGGGVITVDVPAGAAKDLGGNDNLAAKQASQAYDKTGAGAPSVAITDDIVGAATGDVTFTFTFSEPVTGFEAGDVAISAGTKSTFARVSDSVYTLVVTPPATGGGVITVDVPAGAAKDLGGNDSLAAKQASQPYDKTAPGAPSVAITDDTAGTATGDVTFTFTFSEPVTGFEAGDVAISAGTKGAFTRVSDSVYTLVVTPPATGGGVITVDVPAGAAKDLGGNDSLAAAQASQPYDKTAAGAPSVAITDDTAGAATGDVTFTFTFSEPVTGFEAGDVAISAGTKGTFARVSDSVYTLVVSPPATGGGVITVDVPAGAAKDLGGNDSLAAAQASQPYDKTAAGAPSVVITDDTAGTATGDVTFTFTFSEPVTGFEAGDVAISAGTKGAFTRVSESVYTLVVTPPATGGGVITVDVPAGAAKDLGGNDSLAAKQASQAYDKTAPGAPSVVITDDTAGTATGDVTFTFTFSEPVTGFEAGDVAISAGTKGTFTRVSDSVYTLVVTPPATGGGVITVDVPAGAAKDLGGNDSLAAAQASQAYDKTAPGAPSVVITDDTAGPATGDVTFTFTFSEPVTGFEAGDVAISAGTKGAFTRVSESVYTLVVTPPATGGGVITVDVPAGAAKDLGGNDNLAAKQASQAYDKTAPGAPSVAITDDTAGTATGDVTFTFTFSEPVDGFEVGDVLLNTGTKGAFNKKSDTEYTLVVTPPAGGSGLITVDVPAGAAKDKAGNDSLSAQQASQPYDKTGAGAPSVAITDDTAGTATGDVTFTFTFSEPITGFDASDVVISAGTKGAFTRVSDSVYTLVVTPPATGGGVITVDVPAGAAKDLGGNDSLAAAQASQPYDKTAAGAPSVAITDDTAGTAAGDITFTFTFSEPVDGFEVGDVLLNTGTKGAFDKKSDTEYTLVVTPLAGGSGVITVDVPAGAAKDKAGNDSLTAKQARQPYDTTAAGAPSVAITDDTVGTATGDVTFTFTFSEPVSGFNAADVVISAGTKGAFSRVSENVYTLVVTPPTIGSGVITVDVPANAAMDLGGNGSLAAPQASQEFDGAPSVITSVAITSATSIQNQTANAGDVIKVTVILSEATTVTGSPQLALNIGGTTVQAKYASGSGTTQLVFEYTVMPGQSDGNGISILANSLTPNGGLLLDAAGNNALLSHAAVADNPDYRVDTSIETPTITTFIDNVGTKMGAFGAGIVTDDNTPQLNGRAEAFSTVRVYGAHLDGGYALLGSTTANESGEWLFTPRYQVNGTRSYRVEAEDAAGNISAPSNDFSIQILGPTEKPIEVGPTYVWSSARAGDVNGDGFDDVLTGVYVSDARDILLGGRVLGASTIDLTPGNPSVYHQSGIGDINGDGVNDVVTQYANRNGDGFGTAYVYLGDKKSTAWVNSQEFRTRGVGAAGDLDGNGLSDFVRLGDGKDMQTSSVQYGTAGAITSANIQKDLNFGMSSGGGAYNGAQHSDAVGDFNGDGLNDLVTSHGIFFGSREGGISSTANRSWITGPNADKANQVQAVSAAGDVNGDGFADVIVQDGYQAFVVFGGTQEGPITLTAAGLGSNGFVIDTSRRGTQVTAYSVVAGIGDVNGDGLADVAISTYGNNYSKTDASVSKIGAATFSSNDSYIIFGKTGTDAVDPLRLGDKTGIVVPEEQADGASLVGMFDYNGDGLADFFAGSYNASAKEGHNSKIFTGGASLGALPSDSGSAVGTSRSNFLTGSAGDDTIVGNGGADIIYSGSGNDTVVLNADNLSYLSKGVQSNDRLARVDGGNGIDTLKLSDVTSLDLTGISNAGIGFINVSVGMSRIANFERIDLGDGTKDTNLKLSLLDVMDMNAAVNVFNNSTFGNGLGHKVSRHQLVIDGGSGDTVTVANSSQWISTPAGTVSSGEQVYKIYNSVGANQGQLLVDSDVAVTFVV</sequence>
<evidence type="ECO:0000256" key="1">
    <source>
        <dbReference type="SAM" id="MobiDB-lite"/>
    </source>
</evidence>
<feature type="domain" description="Bacterial Ig-like" evidence="3">
    <location>
        <begin position="1527"/>
        <end position="1612"/>
    </location>
</feature>